<feature type="domain" description="TRAM" evidence="10">
    <location>
        <begin position="555"/>
        <end position="621"/>
    </location>
</feature>
<keyword evidence="1 8" id="KW-0004">4Fe-4S</keyword>
<feature type="binding site" evidence="8">
    <location>
        <position position="266"/>
    </location>
    <ligand>
        <name>[4Fe-4S] cluster</name>
        <dbReference type="ChEBI" id="CHEBI:49883"/>
        <label>1</label>
    </ligand>
</feature>
<evidence type="ECO:0000256" key="8">
    <source>
        <dbReference type="HAMAP-Rule" id="MF_01865"/>
    </source>
</evidence>
<evidence type="ECO:0000313" key="14">
    <source>
        <dbReference type="Proteomes" id="UP000019666"/>
    </source>
</evidence>
<dbReference type="PROSITE" id="PS51449">
    <property type="entry name" value="MTTASE_N"/>
    <property type="match status" value="1"/>
</dbReference>
<keyword evidence="4 8" id="KW-0949">S-adenosyl-L-methionine</keyword>
<comment type="subcellular location">
    <subcellularLocation>
        <location evidence="8">Cytoplasm</location>
    </subcellularLocation>
</comment>
<dbReference type="SFLD" id="SFLDS00029">
    <property type="entry name" value="Radical_SAM"/>
    <property type="match status" value="1"/>
</dbReference>
<reference evidence="13 14" key="1">
    <citation type="submission" date="2013-02" db="EMBL/GenBank/DDBJ databases">
        <authorList>
            <person name="Fiebig A."/>
            <person name="Goeker M."/>
            <person name="Klenk H.-P.P."/>
        </authorList>
    </citation>
    <scope>NUCLEOTIDE SEQUENCE [LARGE SCALE GENOMIC DNA]</scope>
    <source>
        <strain evidence="13 14">DSM 19309</strain>
    </source>
</reference>
<dbReference type="NCBIfam" id="TIGR01125">
    <property type="entry name" value="30S ribosomal protein S12 methylthiotransferase RimO"/>
    <property type="match status" value="1"/>
</dbReference>
<evidence type="ECO:0000259" key="11">
    <source>
        <dbReference type="PROSITE" id="PS51449"/>
    </source>
</evidence>
<dbReference type="AlphaFoldDB" id="A0A017HV74"/>
<dbReference type="GO" id="GO:0046872">
    <property type="term" value="F:metal ion binding"/>
    <property type="evidence" value="ECO:0007669"/>
    <property type="project" value="UniProtKB-KW"/>
</dbReference>
<dbReference type="PANTHER" id="PTHR43837">
    <property type="entry name" value="RIBOSOMAL PROTEIN S12 METHYLTHIOTRANSFERASE RIMO"/>
    <property type="match status" value="1"/>
</dbReference>
<keyword evidence="7 8" id="KW-0411">Iron-sulfur</keyword>
<dbReference type="SFLD" id="SFLDG01082">
    <property type="entry name" value="B12-binding_domain_containing"/>
    <property type="match status" value="1"/>
</dbReference>
<dbReference type="PROSITE" id="PS51918">
    <property type="entry name" value="RADICAL_SAM"/>
    <property type="match status" value="1"/>
</dbReference>
<keyword evidence="2 8" id="KW-0963">Cytoplasm</keyword>
<feature type="region of interest" description="Disordered" evidence="9">
    <location>
        <begin position="1"/>
        <end position="28"/>
    </location>
</feature>
<keyword evidence="6 8" id="KW-0408">Iron</keyword>
<dbReference type="NCBIfam" id="TIGR00089">
    <property type="entry name" value="MiaB/RimO family radical SAM methylthiotransferase"/>
    <property type="match status" value="1"/>
</dbReference>
<evidence type="ECO:0000256" key="6">
    <source>
        <dbReference type="ARBA" id="ARBA00023004"/>
    </source>
</evidence>
<evidence type="ECO:0000256" key="5">
    <source>
        <dbReference type="ARBA" id="ARBA00022723"/>
    </source>
</evidence>
<dbReference type="FunFam" id="3.40.50.12160:FF:000002">
    <property type="entry name" value="Ribosomal protein S12 methylthiotransferase RimO"/>
    <property type="match status" value="1"/>
</dbReference>
<evidence type="ECO:0000256" key="3">
    <source>
        <dbReference type="ARBA" id="ARBA00022679"/>
    </source>
</evidence>
<dbReference type="InterPro" id="IPR006638">
    <property type="entry name" value="Elp3/MiaA/NifB-like_rSAM"/>
</dbReference>
<dbReference type="Proteomes" id="UP000019666">
    <property type="component" value="Unassembled WGS sequence"/>
</dbReference>
<feature type="domain" description="MTTase N-terminal" evidence="11">
    <location>
        <begin position="192"/>
        <end position="302"/>
    </location>
</feature>
<comment type="function">
    <text evidence="8">Catalyzes the methylthiolation of an aspartic acid residue of ribosomal protein uS12.</text>
</comment>
<gene>
    <name evidence="8" type="primary">rimO</name>
    <name evidence="13" type="ORF">Rumeso_00810</name>
</gene>
<feature type="binding site" evidence="8">
    <location>
        <position position="337"/>
    </location>
    <ligand>
        <name>[4Fe-4S] cluster</name>
        <dbReference type="ChEBI" id="CHEBI:49883"/>
        <label>2</label>
        <note>4Fe-4S-S-AdoMet</note>
    </ligand>
</feature>
<dbReference type="GO" id="GO:0103039">
    <property type="term" value="F:protein methylthiotransferase activity"/>
    <property type="evidence" value="ECO:0007669"/>
    <property type="project" value="UniProtKB-EC"/>
</dbReference>
<sequence>MDVAGEGKREAQADLGHGLGEDGVGDDDVDAAPEDLLVGHVGEEVGLHVEDAAERLHSRQQILGQRRLADDVAGLAQGLVGERRERLVGGLDHVVAIVELVQEVGREEQRQGARQRAGEDHGAVVHGGLLGSEASDPGRAGVARRPTFHVPPEPLCPPIPSEACRMTLNPPNLRPDIAPKARLVEPARPGQPTIGMVSLGCPKALVDSERILTRLRAEGYAISPDYQGADAVIVNTCGFLDSAKAESLEAIGEAIAQNGKVIVTGCLGAEPEYITGAHPRVLAVTGPHQYEQVLDAVHGAVPPSPDPFVDLLPATGVRLTPRHYSYLKISEGCNHKCKFCIIPDMRGRLQSRPAFAVMREAEKLVAAGVKELLVISQDTSAYGVDIRHAEERGHRAHIVDLARDLGSLGAWVRLHYVYPYPHVRDLIPLMAEGLVLPYLDIPFQHAHPDTLRRMARPAAAARTLDEIAAWRSVCPEIVLRSTFIVGYPGETEAEFETLLDWLDEARLDRVGCFKYENVAGARSNALPDHVPEDVKQERWERFMEKAQAISEAKLEAKVGTRMEVLVDEVDEDGATCRTKGDAPEIDGNLFIDEGFEGLQAGDLVTVEVEEAGEYDLWGRRA</sequence>
<dbReference type="GO" id="GO:0006400">
    <property type="term" value="P:tRNA modification"/>
    <property type="evidence" value="ECO:0007669"/>
    <property type="project" value="InterPro"/>
</dbReference>
<dbReference type="InterPro" id="IPR002792">
    <property type="entry name" value="TRAM_dom"/>
</dbReference>
<evidence type="ECO:0000256" key="1">
    <source>
        <dbReference type="ARBA" id="ARBA00022485"/>
    </source>
</evidence>
<feature type="domain" description="Radical SAM core" evidence="12">
    <location>
        <begin position="319"/>
        <end position="552"/>
    </location>
</feature>
<organism evidence="13 14">
    <name type="scientific">Rubellimicrobium mesophilum DSM 19309</name>
    <dbReference type="NCBI Taxonomy" id="442562"/>
    <lineage>
        <taxon>Bacteria</taxon>
        <taxon>Pseudomonadati</taxon>
        <taxon>Pseudomonadota</taxon>
        <taxon>Alphaproteobacteria</taxon>
        <taxon>Rhodobacterales</taxon>
        <taxon>Roseobacteraceae</taxon>
        <taxon>Rubellimicrobium</taxon>
    </lineage>
</organism>
<comment type="similarity">
    <text evidence="8">Belongs to the methylthiotransferase family. RimO subfamily.</text>
</comment>
<dbReference type="STRING" id="442562.Rumeso_00810"/>
<evidence type="ECO:0000313" key="13">
    <source>
        <dbReference type="EMBL" id="EYD77644.1"/>
    </source>
</evidence>
<dbReference type="EMBL" id="AOSK01000024">
    <property type="protein sequence ID" value="EYD77644.1"/>
    <property type="molecule type" value="Genomic_DNA"/>
</dbReference>
<dbReference type="Gene3D" id="2.40.50.140">
    <property type="entry name" value="Nucleic acid-binding proteins"/>
    <property type="match status" value="1"/>
</dbReference>
<feature type="compositionally biased region" description="Basic and acidic residues" evidence="9">
    <location>
        <begin position="1"/>
        <end position="12"/>
    </location>
</feature>
<dbReference type="PROSITE" id="PS50926">
    <property type="entry name" value="TRAM"/>
    <property type="match status" value="1"/>
</dbReference>
<dbReference type="EC" id="2.8.4.4" evidence="8"/>
<comment type="catalytic activity">
    <reaction evidence="8">
        <text>L-aspartate(89)-[ribosomal protein uS12]-hydrogen + (sulfur carrier)-SH + AH2 + 2 S-adenosyl-L-methionine = 3-methylsulfanyl-L-aspartate(89)-[ribosomal protein uS12]-hydrogen + (sulfur carrier)-H + 5'-deoxyadenosine + L-methionine + A + S-adenosyl-L-homocysteine + 2 H(+)</text>
        <dbReference type="Rhea" id="RHEA:37087"/>
        <dbReference type="Rhea" id="RHEA-COMP:10460"/>
        <dbReference type="Rhea" id="RHEA-COMP:10461"/>
        <dbReference type="Rhea" id="RHEA-COMP:14737"/>
        <dbReference type="Rhea" id="RHEA-COMP:14739"/>
        <dbReference type="ChEBI" id="CHEBI:13193"/>
        <dbReference type="ChEBI" id="CHEBI:15378"/>
        <dbReference type="ChEBI" id="CHEBI:17319"/>
        <dbReference type="ChEBI" id="CHEBI:17499"/>
        <dbReference type="ChEBI" id="CHEBI:29917"/>
        <dbReference type="ChEBI" id="CHEBI:29961"/>
        <dbReference type="ChEBI" id="CHEBI:57844"/>
        <dbReference type="ChEBI" id="CHEBI:57856"/>
        <dbReference type="ChEBI" id="CHEBI:59789"/>
        <dbReference type="ChEBI" id="CHEBI:64428"/>
        <dbReference type="ChEBI" id="CHEBI:73599"/>
        <dbReference type="EC" id="2.8.4.4"/>
    </reaction>
</comment>
<dbReference type="InterPro" id="IPR012340">
    <property type="entry name" value="NA-bd_OB-fold"/>
</dbReference>
<dbReference type="Pfam" id="PF18693">
    <property type="entry name" value="TRAM_2"/>
    <property type="match status" value="1"/>
</dbReference>
<protein>
    <recommendedName>
        <fullName evidence="8">Ribosomal protein uS12 methylthiotransferase RimO</fullName>
        <shortName evidence="8">uS12 MTTase</shortName>
        <shortName evidence="8">uS12 methylthiotransferase</shortName>
        <ecNumber evidence="8">2.8.4.4</ecNumber>
    </recommendedName>
    <alternativeName>
        <fullName evidence="8">Ribosomal protein uS12 (aspartate-C(3))-methylthiotransferase</fullName>
    </alternativeName>
    <alternativeName>
        <fullName evidence="8">Ribosome maturation factor RimO</fullName>
    </alternativeName>
</protein>
<feature type="binding site" evidence="8">
    <location>
        <position position="333"/>
    </location>
    <ligand>
        <name>[4Fe-4S] cluster</name>
        <dbReference type="ChEBI" id="CHEBI:49883"/>
        <label>2</label>
        <note>4Fe-4S-S-AdoMet</note>
    </ligand>
</feature>
<dbReference type="Gene3D" id="3.80.30.20">
    <property type="entry name" value="tm_1862 like domain"/>
    <property type="match status" value="1"/>
</dbReference>
<evidence type="ECO:0000259" key="10">
    <source>
        <dbReference type="PROSITE" id="PS50926"/>
    </source>
</evidence>
<dbReference type="FunFam" id="3.80.30.20:FF:000001">
    <property type="entry name" value="tRNA-2-methylthio-N(6)-dimethylallyladenosine synthase 2"/>
    <property type="match status" value="1"/>
</dbReference>
<dbReference type="Gene3D" id="3.40.50.12160">
    <property type="entry name" value="Methylthiotransferase, N-terminal domain"/>
    <property type="match status" value="1"/>
</dbReference>
<keyword evidence="13" id="KW-0687">Ribonucleoprotein</keyword>
<dbReference type="SFLD" id="SFLDG01061">
    <property type="entry name" value="methylthiotransferase"/>
    <property type="match status" value="1"/>
</dbReference>
<dbReference type="Pfam" id="PF00919">
    <property type="entry name" value="UPF0004"/>
    <property type="match status" value="1"/>
</dbReference>
<keyword evidence="14" id="KW-1185">Reference proteome</keyword>
<feature type="binding site" evidence="8">
    <location>
        <position position="237"/>
    </location>
    <ligand>
        <name>[4Fe-4S] cluster</name>
        <dbReference type="ChEBI" id="CHEBI:49883"/>
        <label>1</label>
    </ligand>
</feature>
<dbReference type="PATRIC" id="fig|442562.3.peg.804"/>
<dbReference type="SUPFAM" id="SSF102114">
    <property type="entry name" value="Radical SAM enzymes"/>
    <property type="match status" value="1"/>
</dbReference>
<evidence type="ECO:0000256" key="4">
    <source>
        <dbReference type="ARBA" id="ARBA00022691"/>
    </source>
</evidence>
<dbReference type="GO" id="GO:0005840">
    <property type="term" value="C:ribosome"/>
    <property type="evidence" value="ECO:0007669"/>
    <property type="project" value="UniProtKB-KW"/>
</dbReference>
<dbReference type="GO" id="GO:0005829">
    <property type="term" value="C:cytosol"/>
    <property type="evidence" value="ECO:0007669"/>
    <property type="project" value="TreeGrafter"/>
</dbReference>
<dbReference type="HAMAP" id="MF_01865">
    <property type="entry name" value="MTTase_RimO"/>
    <property type="match status" value="1"/>
</dbReference>
<dbReference type="Pfam" id="PF04055">
    <property type="entry name" value="Radical_SAM"/>
    <property type="match status" value="1"/>
</dbReference>
<dbReference type="InterPro" id="IPR023404">
    <property type="entry name" value="rSAM_horseshoe"/>
</dbReference>
<name>A0A017HV74_9RHOB</name>
<comment type="caution">
    <text evidence="13">The sequence shown here is derived from an EMBL/GenBank/DDBJ whole genome shotgun (WGS) entry which is preliminary data.</text>
</comment>
<comment type="cofactor">
    <cofactor evidence="8">
        <name>[4Fe-4S] cluster</name>
        <dbReference type="ChEBI" id="CHEBI:49883"/>
    </cofactor>
    <text evidence="8">Binds 2 [4Fe-4S] clusters. One cluster is coordinated with 3 cysteines and an exchangeable S-adenosyl-L-methionine.</text>
</comment>
<keyword evidence="3 8" id="KW-0808">Transferase</keyword>
<dbReference type="InterPro" id="IPR005840">
    <property type="entry name" value="Ribosomal_uS12_MeSTrfase_RimO"/>
</dbReference>
<keyword evidence="5 8" id="KW-0479">Metal-binding</keyword>
<dbReference type="InterPro" id="IPR013848">
    <property type="entry name" value="Methylthiotransferase_N"/>
</dbReference>
<dbReference type="SFLD" id="SFLDF00274">
    <property type="entry name" value="ribosomal_protein_S12_methylth"/>
    <property type="match status" value="1"/>
</dbReference>
<feature type="binding site" evidence="8">
    <location>
        <position position="340"/>
    </location>
    <ligand>
        <name>[4Fe-4S] cluster</name>
        <dbReference type="ChEBI" id="CHEBI:49883"/>
        <label>2</label>
        <note>4Fe-4S-S-AdoMet</note>
    </ligand>
</feature>
<dbReference type="SMART" id="SM00729">
    <property type="entry name" value="Elp3"/>
    <property type="match status" value="1"/>
</dbReference>
<dbReference type="GO" id="GO:0051539">
    <property type="term" value="F:4 iron, 4 sulfur cluster binding"/>
    <property type="evidence" value="ECO:0007669"/>
    <property type="project" value="UniProtKB-UniRule"/>
</dbReference>
<dbReference type="GO" id="GO:0035599">
    <property type="term" value="F:aspartic acid methylthiotransferase activity"/>
    <property type="evidence" value="ECO:0007669"/>
    <property type="project" value="TreeGrafter"/>
</dbReference>
<dbReference type="PANTHER" id="PTHR43837:SF1">
    <property type="entry name" value="RIBOSOMAL PROTEIN US12 METHYLTHIOTRANSFERASE RIMO"/>
    <property type="match status" value="1"/>
</dbReference>
<feature type="binding site" evidence="8">
    <location>
        <position position="201"/>
    </location>
    <ligand>
        <name>[4Fe-4S] cluster</name>
        <dbReference type="ChEBI" id="CHEBI:49883"/>
        <label>1</label>
    </ligand>
</feature>
<accession>A0A017HV74</accession>
<dbReference type="CDD" id="cd01335">
    <property type="entry name" value="Radical_SAM"/>
    <property type="match status" value="1"/>
</dbReference>
<dbReference type="InterPro" id="IPR038135">
    <property type="entry name" value="Methylthiotransferase_N_sf"/>
</dbReference>
<proteinExistence type="inferred from homology"/>
<dbReference type="InterPro" id="IPR058240">
    <property type="entry name" value="rSAM_sf"/>
</dbReference>
<dbReference type="InterPro" id="IPR005839">
    <property type="entry name" value="Methylthiotransferase"/>
</dbReference>
<evidence type="ECO:0000256" key="7">
    <source>
        <dbReference type="ARBA" id="ARBA00023014"/>
    </source>
</evidence>
<dbReference type="InterPro" id="IPR007197">
    <property type="entry name" value="rSAM"/>
</dbReference>
<keyword evidence="13" id="KW-0689">Ribosomal protein</keyword>
<dbReference type="HOGENOM" id="CLU_018697_0_0_5"/>
<evidence type="ECO:0000256" key="9">
    <source>
        <dbReference type="SAM" id="MobiDB-lite"/>
    </source>
</evidence>
<evidence type="ECO:0000259" key="12">
    <source>
        <dbReference type="PROSITE" id="PS51918"/>
    </source>
</evidence>
<evidence type="ECO:0000256" key="2">
    <source>
        <dbReference type="ARBA" id="ARBA00022490"/>
    </source>
</evidence>